<protein>
    <submittedName>
        <fullName evidence="2">Uncharacterized protein</fullName>
    </submittedName>
</protein>
<evidence type="ECO:0000313" key="2">
    <source>
        <dbReference type="EMBL" id="CAE7569311.1"/>
    </source>
</evidence>
<feature type="transmembrane region" description="Helical" evidence="1">
    <location>
        <begin position="83"/>
        <end position="103"/>
    </location>
</feature>
<evidence type="ECO:0000256" key="1">
    <source>
        <dbReference type="SAM" id="Phobius"/>
    </source>
</evidence>
<reference evidence="2" key="1">
    <citation type="submission" date="2021-02" db="EMBL/GenBank/DDBJ databases">
        <authorList>
            <person name="Dougan E. K."/>
            <person name="Rhodes N."/>
            <person name="Thang M."/>
            <person name="Chan C."/>
        </authorList>
    </citation>
    <scope>NUCLEOTIDE SEQUENCE</scope>
</reference>
<sequence>MSSTFLPGTKLEKGHAQYGQGRGHEEQFVQKYYGVISLFVLLLLCLQNLLVFTGVLTWVPMIVNLMWIGYACKFGSGMKACHWVLFLLFGIMAIPCVPAGSIFPQLDRRTIKVWVVDESNEAAPDPEKGEPAAPAAVAPAVAPVAPVVAIAPAPEQIPAVTPAPTPSPEASKFCTSCGASMA</sequence>
<dbReference type="EMBL" id="CAJNIZ010037066">
    <property type="protein sequence ID" value="CAE7569311.1"/>
    <property type="molecule type" value="Genomic_DNA"/>
</dbReference>
<proteinExistence type="predicted"/>
<dbReference type="Proteomes" id="UP000649617">
    <property type="component" value="Unassembled WGS sequence"/>
</dbReference>
<dbReference type="AlphaFoldDB" id="A0A812UJZ5"/>
<keyword evidence="1" id="KW-0472">Membrane</keyword>
<feature type="transmembrane region" description="Helical" evidence="1">
    <location>
        <begin position="32"/>
        <end position="63"/>
    </location>
</feature>
<keyword evidence="3" id="KW-1185">Reference proteome</keyword>
<feature type="non-terminal residue" evidence="2">
    <location>
        <position position="182"/>
    </location>
</feature>
<keyword evidence="1" id="KW-1133">Transmembrane helix</keyword>
<organism evidence="2 3">
    <name type="scientific">Symbiodinium pilosum</name>
    <name type="common">Dinoflagellate</name>
    <dbReference type="NCBI Taxonomy" id="2952"/>
    <lineage>
        <taxon>Eukaryota</taxon>
        <taxon>Sar</taxon>
        <taxon>Alveolata</taxon>
        <taxon>Dinophyceae</taxon>
        <taxon>Suessiales</taxon>
        <taxon>Symbiodiniaceae</taxon>
        <taxon>Symbiodinium</taxon>
    </lineage>
</organism>
<comment type="caution">
    <text evidence="2">The sequence shown here is derived from an EMBL/GenBank/DDBJ whole genome shotgun (WGS) entry which is preliminary data.</text>
</comment>
<evidence type="ECO:0000313" key="3">
    <source>
        <dbReference type="Proteomes" id="UP000649617"/>
    </source>
</evidence>
<accession>A0A812UJZ5</accession>
<name>A0A812UJZ5_SYMPI</name>
<gene>
    <name evidence="2" type="ORF">SPIL2461_LOCUS15320</name>
</gene>
<keyword evidence="1" id="KW-0812">Transmembrane</keyword>